<gene>
    <name evidence="2" type="ORF">NC797_06425</name>
</gene>
<sequence>MEFHRHPHTYVGLVHLIVADLDRSLTFYKELIGLQVLEQSEHKVVLTADGFTPLLIIERPENVLDKQRQTTGLYHYALLLPNRSDLGSVLRHFIQNGYPLQGASDHLVSEAIYLADPDGNGIEIYIDRPSNTWSWENGEVIMTTDPLDAEGLLAEGEGKMWEGLPKDTVMGHIHLHVAELDEIKEFYTAGLGFDIANSMYGDQVLFVSTGNYHHHIGLNTWNGVGAPQQPENSVGLRSFSIVLPSEEERKRTIEQLRQIGATISQENETILTQDPSGNWIKLCI</sequence>
<evidence type="ECO:0000313" key="3">
    <source>
        <dbReference type="Proteomes" id="UP001145050"/>
    </source>
</evidence>
<dbReference type="EMBL" id="JAMQKB010000004">
    <property type="protein sequence ID" value="MDC3424143.1"/>
    <property type="molecule type" value="Genomic_DNA"/>
</dbReference>
<dbReference type="Gene3D" id="3.10.180.10">
    <property type="entry name" value="2,3-Dihydroxybiphenyl 1,2-Dioxygenase, domain 1"/>
    <property type="match status" value="2"/>
</dbReference>
<comment type="caution">
    <text evidence="2">The sequence shown here is derived from an EMBL/GenBank/DDBJ whole genome shotgun (WGS) entry which is preliminary data.</text>
</comment>
<feature type="domain" description="VOC" evidence="1">
    <location>
        <begin position="10"/>
        <end position="127"/>
    </location>
</feature>
<dbReference type="PANTHER" id="PTHR43279">
    <property type="entry name" value="CATECHOL-2,3-DIOXYGENASE"/>
    <property type="match status" value="1"/>
</dbReference>
<feature type="domain" description="VOC" evidence="1">
    <location>
        <begin position="169"/>
        <end position="284"/>
    </location>
</feature>
<protein>
    <submittedName>
        <fullName evidence="2">VOC family protein</fullName>
    </submittedName>
</protein>
<dbReference type="AlphaFoldDB" id="A0A9X3WT30"/>
<dbReference type="Pfam" id="PF00903">
    <property type="entry name" value="Glyoxalase"/>
    <property type="match status" value="2"/>
</dbReference>
<dbReference type="PROSITE" id="PS51819">
    <property type="entry name" value="VOC"/>
    <property type="match status" value="2"/>
</dbReference>
<dbReference type="InterPro" id="IPR004360">
    <property type="entry name" value="Glyas_Fos-R_dOase_dom"/>
</dbReference>
<organism evidence="2 3">
    <name type="scientific">Terrihalobacillus insolitus</name>
    <dbReference type="NCBI Taxonomy" id="2950438"/>
    <lineage>
        <taxon>Bacteria</taxon>
        <taxon>Bacillati</taxon>
        <taxon>Bacillota</taxon>
        <taxon>Bacilli</taxon>
        <taxon>Bacillales</taxon>
        <taxon>Bacillaceae</taxon>
        <taxon>Terrihalobacillus</taxon>
    </lineage>
</organism>
<accession>A0A9X3WT30</accession>
<reference evidence="2" key="1">
    <citation type="submission" date="2022-06" db="EMBL/GenBank/DDBJ databases">
        <title>Aquibacillus sp. a new bacterium isolated from soil saline samples.</title>
        <authorList>
            <person name="Galisteo C."/>
            <person name="De La Haba R."/>
            <person name="Sanchez-Porro C."/>
            <person name="Ventosa A."/>
        </authorList>
    </citation>
    <scope>NUCLEOTIDE SEQUENCE</scope>
    <source>
        <strain evidence="2">3ASR75-11</strain>
    </source>
</reference>
<dbReference type="InterPro" id="IPR029068">
    <property type="entry name" value="Glyas_Bleomycin-R_OHBP_Dase"/>
</dbReference>
<dbReference type="Proteomes" id="UP001145050">
    <property type="component" value="Unassembled WGS sequence"/>
</dbReference>
<name>A0A9X3WT30_9BACI</name>
<keyword evidence="3" id="KW-1185">Reference proteome</keyword>
<proteinExistence type="predicted"/>
<dbReference type="PANTHER" id="PTHR43279:SF1">
    <property type="entry name" value="CATECHOL-2,3-DIOXYGENASE"/>
    <property type="match status" value="1"/>
</dbReference>
<evidence type="ECO:0000313" key="2">
    <source>
        <dbReference type="EMBL" id="MDC3424143.1"/>
    </source>
</evidence>
<dbReference type="InterPro" id="IPR037523">
    <property type="entry name" value="VOC_core"/>
</dbReference>
<dbReference type="CDD" id="cd07255">
    <property type="entry name" value="VOC_BsCatE_like_N"/>
    <property type="match status" value="1"/>
</dbReference>
<dbReference type="RefSeq" id="WP_272435944.1">
    <property type="nucleotide sequence ID" value="NZ_JAMQKB010000004.1"/>
</dbReference>
<evidence type="ECO:0000259" key="1">
    <source>
        <dbReference type="PROSITE" id="PS51819"/>
    </source>
</evidence>
<dbReference type="SUPFAM" id="SSF54593">
    <property type="entry name" value="Glyoxalase/Bleomycin resistance protein/Dihydroxybiphenyl dioxygenase"/>
    <property type="match status" value="2"/>
</dbReference>